<comment type="catalytic activity">
    <reaction evidence="1">
        <text>ATP + ubiquitin + [E1 ubiquitin-activating enzyme]-L-cysteine = AMP + diphosphate + S-ubiquitinyl-[E1 ubiquitin-activating enzyme]-L-cysteine.</text>
        <dbReference type="EC" id="6.2.1.45"/>
    </reaction>
</comment>
<dbReference type="GeneID" id="17310193"/>
<dbReference type="Gene3D" id="3.40.50.12550">
    <property type="entry name" value="Ubiquitin-activating enzyme E1, inactive adenylation domain, subdomain 2"/>
    <property type="match status" value="1"/>
</dbReference>
<dbReference type="RefSeq" id="XP_005840139.1">
    <property type="nucleotide sequence ID" value="XM_005840082.1"/>
</dbReference>
<dbReference type="FunFam" id="3.50.50.80:FF:000001">
    <property type="entry name" value="ubiquitin-like modifier-activating enzyme 1"/>
    <property type="match status" value="1"/>
</dbReference>
<dbReference type="GO" id="GO:0016925">
    <property type="term" value="P:protein sumoylation"/>
    <property type="evidence" value="ECO:0007669"/>
    <property type="project" value="TreeGrafter"/>
</dbReference>
<keyword evidence="6" id="KW-0547">Nucleotide-binding</keyword>
<dbReference type="OrthoDB" id="10252231at2759"/>
<dbReference type="Gene3D" id="3.50.50.80">
    <property type="entry name" value="Ubiquitin-activating enzyme E1, inactive adenylation domain, subdomain 1"/>
    <property type="match status" value="1"/>
</dbReference>
<sequence>MNSFAFRCLFLADVSQQEVDKDLYSRTIAALGEDVVRAVASSTVFISGLNGLGCEVAKNVLLGGVKVLTLHDSKDITLWDLSSQFYLSEKDIGKNRAAASLPKLQELNTAVVVNVQTAPLNTEMIKGDYRSTLVIVLVSPLTGIISINNFCRSQTPPIKFIRVDVRGACGQIFADFGPEFVVNDVNGENPHSGIIYHVSNDKQAVITVPNDEQVEFGIGEWVTFKDVEGMTELNNLPGPVKVVDTAMYNFKVDLDTTSFGKYERKSLNRYGTVIEAKLPKKLEFKSLEENIKNPDFSRDPNQFNGVFDFDKFGRPELLHLVFNALDEYQRQKGDLPATQDAAAADALVQIAKDCKAKNGFDVEIDESIVRKISRTARAILSPMASIFGGIVGQEVAKAVSNKHHPVYQYVYLDSIEMLPDYDSMLPEEVQPTGSRYDAQITVFGRSFQGKLGALNLFMVGCGALGCELFKNFAMMGVACGPNGKVTVTDDDVIEKSNLSRQFLFRNYNVGQSKSIAATTAIKEMNGNIRVDANQDRVSPNTEDVYHDKFWSGLDCVVNALDNVKARQYVDARCVFFEKPLFESGTMGTKCNTQCVIPHKTINYGGRKDPETKEAPECALHNFPHNINHCLSLGRSEFIGIFDTKASEAAKYIMDPNYKNEMSSKIWGADGSELPDAQSKAKEANEILDGIIELLCDGMVKSFEDCVVWSRLKFEEYFTNKIKQLIFSCPKDMVNSSGAPFWSPPKRFPTMLEFNADDAMHMNFIIAASNLKARLYNVSDYKETRDPSFFKPILASVVVPEFQPKDGVKIETGERSADDRDSNSNTDALQQVKNKLAKLPDLKSHPNLKVSPMEFEKDDDTNFHMDFISAFANLRARNYSIEEVDKLQARLIAGRIIPALATTTSMVTGFVCIEMIKYFQNPDKAVFKDLQANLALPMFMQIDPESAPKTEDLKTIPADGFTVWDKIVIDKGDLTVQEFVDFWKNEYGVTCTAIGVQIGDAAIAFYNQFMQGTKKNLPCK</sequence>
<dbReference type="UniPathway" id="UPA00143"/>
<dbReference type="InterPro" id="IPR000594">
    <property type="entry name" value="ThiF_NAD_FAD-bd"/>
</dbReference>
<dbReference type="GO" id="GO:0005737">
    <property type="term" value="C:cytoplasm"/>
    <property type="evidence" value="ECO:0007669"/>
    <property type="project" value="TreeGrafter"/>
</dbReference>
<dbReference type="PANTHER" id="PTHR10953">
    <property type="entry name" value="UBIQUITIN-ACTIVATING ENZYME E1"/>
    <property type="match status" value="1"/>
</dbReference>
<reference evidence="11 13" key="1">
    <citation type="journal article" date="2012" name="Nature">
        <title>Algal genomes reveal evolutionary mosaicism and the fate of nucleomorphs.</title>
        <authorList>
            <consortium name="DOE Joint Genome Institute"/>
            <person name="Curtis B.A."/>
            <person name="Tanifuji G."/>
            <person name="Burki F."/>
            <person name="Gruber A."/>
            <person name="Irimia M."/>
            <person name="Maruyama S."/>
            <person name="Arias M.C."/>
            <person name="Ball S.G."/>
            <person name="Gile G.H."/>
            <person name="Hirakawa Y."/>
            <person name="Hopkins J.F."/>
            <person name="Kuo A."/>
            <person name="Rensing S.A."/>
            <person name="Schmutz J."/>
            <person name="Symeonidi A."/>
            <person name="Elias M."/>
            <person name="Eveleigh R.J."/>
            <person name="Herman E.K."/>
            <person name="Klute M.J."/>
            <person name="Nakayama T."/>
            <person name="Obornik M."/>
            <person name="Reyes-Prieto A."/>
            <person name="Armbrust E.V."/>
            <person name="Aves S.J."/>
            <person name="Beiko R.G."/>
            <person name="Coutinho P."/>
            <person name="Dacks J.B."/>
            <person name="Durnford D.G."/>
            <person name="Fast N.M."/>
            <person name="Green B.R."/>
            <person name="Grisdale C.J."/>
            <person name="Hempel F."/>
            <person name="Henrissat B."/>
            <person name="Hoppner M.P."/>
            <person name="Ishida K."/>
            <person name="Kim E."/>
            <person name="Koreny L."/>
            <person name="Kroth P.G."/>
            <person name="Liu Y."/>
            <person name="Malik S.B."/>
            <person name="Maier U.G."/>
            <person name="McRose D."/>
            <person name="Mock T."/>
            <person name="Neilson J.A."/>
            <person name="Onodera N.T."/>
            <person name="Poole A.M."/>
            <person name="Pritham E.J."/>
            <person name="Richards T.A."/>
            <person name="Rocap G."/>
            <person name="Roy S.W."/>
            <person name="Sarai C."/>
            <person name="Schaack S."/>
            <person name="Shirato S."/>
            <person name="Slamovits C.H."/>
            <person name="Spencer D.F."/>
            <person name="Suzuki S."/>
            <person name="Worden A.Z."/>
            <person name="Zauner S."/>
            <person name="Barry K."/>
            <person name="Bell C."/>
            <person name="Bharti A.K."/>
            <person name="Crow J.A."/>
            <person name="Grimwood J."/>
            <person name="Kramer R."/>
            <person name="Lindquist E."/>
            <person name="Lucas S."/>
            <person name="Salamov A."/>
            <person name="McFadden G.I."/>
            <person name="Lane C.E."/>
            <person name="Keeling P.J."/>
            <person name="Gray M.W."/>
            <person name="Grigoriev I.V."/>
            <person name="Archibald J.M."/>
        </authorList>
    </citation>
    <scope>NUCLEOTIDE SEQUENCE</scope>
    <source>
        <strain evidence="11 13">CCMP2712</strain>
    </source>
</reference>
<dbReference type="GO" id="GO:0031510">
    <property type="term" value="C:SUMO activating enzyme complex"/>
    <property type="evidence" value="ECO:0007669"/>
    <property type="project" value="TreeGrafter"/>
</dbReference>
<keyword evidence="5" id="KW-0436">Ligase</keyword>
<reference evidence="13" key="2">
    <citation type="submission" date="2012-11" db="EMBL/GenBank/DDBJ databases">
        <authorList>
            <person name="Kuo A."/>
            <person name="Curtis B.A."/>
            <person name="Tanifuji G."/>
            <person name="Burki F."/>
            <person name="Gruber A."/>
            <person name="Irimia M."/>
            <person name="Maruyama S."/>
            <person name="Arias M.C."/>
            <person name="Ball S.G."/>
            <person name="Gile G.H."/>
            <person name="Hirakawa Y."/>
            <person name="Hopkins J.F."/>
            <person name="Rensing S.A."/>
            <person name="Schmutz J."/>
            <person name="Symeonidi A."/>
            <person name="Elias M."/>
            <person name="Eveleigh R.J."/>
            <person name="Herman E.K."/>
            <person name="Klute M.J."/>
            <person name="Nakayama T."/>
            <person name="Obornik M."/>
            <person name="Reyes-Prieto A."/>
            <person name="Armbrust E.V."/>
            <person name="Aves S.J."/>
            <person name="Beiko R.G."/>
            <person name="Coutinho P."/>
            <person name="Dacks J.B."/>
            <person name="Durnford D.G."/>
            <person name="Fast N.M."/>
            <person name="Green B.R."/>
            <person name="Grisdale C."/>
            <person name="Hempe F."/>
            <person name="Henrissat B."/>
            <person name="Hoppner M.P."/>
            <person name="Ishida K.-I."/>
            <person name="Kim E."/>
            <person name="Koreny L."/>
            <person name="Kroth P.G."/>
            <person name="Liu Y."/>
            <person name="Malik S.-B."/>
            <person name="Maier U.G."/>
            <person name="McRose D."/>
            <person name="Mock T."/>
            <person name="Neilson J.A."/>
            <person name="Onodera N.T."/>
            <person name="Poole A.M."/>
            <person name="Pritham E.J."/>
            <person name="Richards T.A."/>
            <person name="Rocap G."/>
            <person name="Roy S.W."/>
            <person name="Sarai C."/>
            <person name="Schaack S."/>
            <person name="Shirato S."/>
            <person name="Slamovits C.H."/>
            <person name="Spencer D.F."/>
            <person name="Suzuki S."/>
            <person name="Worden A.Z."/>
            <person name="Zauner S."/>
            <person name="Barry K."/>
            <person name="Bell C."/>
            <person name="Bharti A.K."/>
            <person name="Crow J.A."/>
            <person name="Grimwood J."/>
            <person name="Kramer R."/>
            <person name="Lindquist E."/>
            <person name="Lucas S."/>
            <person name="Salamov A."/>
            <person name="McFadden G.I."/>
            <person name="Lane C.E."/>
            <person name="Keeling P.J."/>
            <person name="Gray M.W."/>
            <person name="Grigoriev I.V."/>
            <person name="Archibald J.M."/>
        </authorList>
    </citation>
    <scope>NUCLEOTIDE SEQUENCE</scope>
    <source>
        <strain evidence="13">CCMP2712</strain>
    </source>
</reference>
<gene>
    <name evidence="11" type="primary">UBA1-2</name>
    <name evidence="11" type="ORF">GUITHDRAFT_64494</name>
</gene>
<organism evidence="11">
    <name type="scientific">Guillardia theta (strain CCMP2712)</name>
    <name type="common">Cryptophyte</name>
    <dbReference type="NCBI Taxonomy" id="905079"/>
    <lineage>
        <taxon>Eukaryota</taxon>
        <taxon>Cryptophyceae</taxon>
        <taxon>Pyrenomonadales</taxon>
        <taxon>Geminigeraceae</taxon>
        <taxon>Guillardia</taxon>
    </lineage>
</organism>
<dbReference type="Proteomes" id="UP000011087">
    <property type="component" value="Unassembled WGS sequence"/>
</dbReference>
<dbReference type="NCBIfam" id="TIGR01408">
    <property type="entry name" value="Ube1"/>
    <property type="match status" value="1"/>
</dbReference>
<dbReference type="eggNOG" id="KOG2012">
    <property type="taxonomic scope" value="Eukaryota"/>
</dbReference>
<reference evidence="12" key="3">
    <citation type="submission" date="2015-06" db="UniProtKB">
        <authorList>
            <consortium name="EnsemblProtists"/>
        </authorList>
    </citation>
    <scope>IDENTIFICATION</scope>
</reference>
<evidence type="ECO:0000313" key="12">
    <source>
        <dbReference type="EnsemblProtists" id="EKX53159"/>
    </source>
</evidence>
<dbReference type="KEGG" id="gtt:GUITHDRAFT_64494"/>
<dbReference type="GO" id="GO:0004839">
    <property type="term" value="F:ubiquitin activating enzyme activity"/>
    <property type="evidence" value="ECO:0007669"/>
    <property type="project" value="UniProtKB-EC"/>
</dbReference>
<dbReference type="Gene3D" id="3.40.50.720">
    <property type="entry name" value="NAD(P)-binding Rossmann-like Domain"/>
    <property type="match status" value="1"/>
</dbReference>
<keyword evidence="7" id="KW-0833">Ubl conjugation pathway</keyword>
<dbReference type="PaxDb" id="55529-EKX53159"/>
<name>L1JXU7_GUITC</name>
<dbReference type="InterPro" id="IPR045886">
    <property type="entry name" value="ThiF/MoeB/HesA"/>
</dbReference>
<dbReference type="PRINTS" id="PR01849">
    <property type="entry name" value="UBIQUITINACT"/>
</dbReference>
<feature type="domain" description="THIF-type NAD/FAD binding fold" evidence="9">
    <location>
        <begin position="24"/>
        <end position="417"/>
    </location>
</feature>
<dbReference type="InterPro" id="IPR018075">
    <property type="entry name" value="UBQ-activ_enz_E1"/>
</dbReference>
<dbReference type="GO" id="GO:0005524">
    <property type="term" value="F:ATP binding"/>
    <property type="evidence" value="ECO:0007669"/>
    <property type="project" value="UniProtKB-KW"/>
</dbReference>
<evidence type="ECO:0000256" key="8">
    <source>
        <dbReference type="ARBA" id="ARBA00022840"/>
    </source>
</evidence>
<dbReference type="InterPro" id="IPR042063">
    <property type="entry name" value="Ubi_acti_E1_SCCH"/>
</dbReference>
<dbReference type="Pfam" id="PF10585">
    <property type="entry name" value="UBA_E1_SCCH"/>
    <property type="match status" value="1"/>
</dbReference>
<dbReference type="Gene3D" id="1.10.10.2660">
    <property type="entry name" value="Ubiquitin-activating enzyme E1, SCCH domain"/>
    <property type="match status" value="1"/>
</dbReference>
<evidence type="ECO:0000256" key="6">
    <source>
        <dbReference type="ARBA" id="ARBA00022741"/>
    </source>
</evidence>
<dbReference type="EnsemblProtists" id="EKX53159">
    <property type="protein sequence ID" value="EKX53159"/>
    <property type="gene ID" value="GUITHDRAFT_64494"/>
</dbReference>
<evidence type="ECO:0000259" key="10">
    <source>
        <dbReference type="Pfam" id="PF10585"/>
    </source>
</evidence>
<dbReference type="EC" id="6.2.1.45" evidence="4"/>
<evidence type="ECO:0000256" key="7">
    <source>
        <dbReference type="ARBA" id="ARBA00022786"/>
    </source>
</evidence>
<evidence type="ECO:0000256" key="5">
    <source>
        <dbReference type="ARBA" id="ARBA00022598"/>
    </source>
</evidence>
<evidence type="ECO:0000259" key="9">
    <source>
        <dbReference type="Pfam" id="PF00899"/>
    </source>
</evidence>
<evidence type="ECO:0000313" key="11">
    <source>
        <dbReference type="EMBL" id="EKX53159.1"/>
    </source>
</evidence>
<feature type="domain" description="Ubiquitin-activating enzyme SCCH" evidence="10">
    <location>
        <begin position="623"/>
        <end position="888"/>
    </location>
</feature>
<dbReference type="STRING" id="905079.L1JXU7"/>
<dbReference type="HOGENOM" id="CLU_002556_0_0_1"/>
<dbReference type="InterPro" id="IPR019572">
    <property type="entry name" value="UBA_E1_SCCH"/>
</dbReference>
<accession>L1JXU7</accession>
<keyword evidence="13" id="KW-1185">Reference proteome</keyword>
<dbReference type="SUPFAM" id="SSF69572">
    <property type="entry name" value="Activating enzymes of the ubiquitin-like proteins"/>
    <property type="match status" value="2"/>
</dbReference>
<dbReference type="EMBL" id="JH992970">
    <property type="protein sequence ID" value="EKX53159.1"/>
    <property type="molecule type" value="Genomic_DNA"/>
</dbReference>
<dbReference type="PANTHER" id="PTHR10953:SF4">
    <property type="entry name" value="UBIQUITIN-ACTIVATING ENZYME E1 C-TERMINAL DOMAIN-CONTAINING PROTEIN"/>
    <property type="match status" value="1"/>
</dbReference>
<comment type="similarity">
    <text evidence="3">Belongs to the ubiquitin-activating E1 family.</text>
</comment>
<evidence type="ECO:0000313" key="13">
    <source>
        <dbReference type="Proteomes" id="UP000011087"/>
    </source>
</evidence>
<feature type="domain" description="THIF-type NAD/FAD binding fold" evidence="9">
    <location>
        <begin position="436"/>
        <end position="926"/>
    </location>
</feature>
<dbReference type="InterPro" id="IPR000011">
    <property type="entry name" value="UBQ/SUMO-activ_enz_E1-like"/>
</dbReference>
<evidence type="ECO:0000256" key="2">
    <source>
        <dbReference type="ARBA" id="ARBA00004906"/>
    </source>
</evidence>
<dbReference type="InterPro" id="IPR042302">
    <property type="entry name" value="E1_FCCH_sf"/>
</dbReference>
<dbReference type="Pfam" id="PF00899">
    <property type="entry name" value="ThiF"/>
    <property type="match status" value="2"/>
</dbReference>
<evidence type="ECO:0000256" key="3">
    <source>
        <dbReference type="ARBA" id="ARBA00005673"/>
    </source>
</evidence>
<dbReference type="OMA" id="WVKSPSK"/>
<protein>
    <recommendedName>
        <fullName evidence="4">E1 ubiquitin-activating enzyme</fullName>
        <ecNumber evidence="4">6.2.1.45</ecNumber>
    </recommendedName>
</protein>
<proteinExistence type="inferred from homology"/>
<dbReference type="InterPro" id="IPR035985">
    <property type="entry name" value="Ubiquitin-activating_enz"/>
</dbReference>
<evidence type="ECO:0000256" key="1">
    <source>
        <dbReference type="ARBA" id="ARBA00000488"/>
    </source>
</evidence>
<dbReference type="AlphaFoldDB" id="L1JXU7"/>
<dbReference type="Gene3D" id="2.40.30.180">
    <property type="entry name" value="Ubiquitin-activating enzyme E1, FCCH domain"/>
    <property type="match status" value="1"/>
</dbReference>
<dbReference type="FunFam" id="3.40.50.720:FF:000015">
    <property type="entry name" value="Ubiquitin-activating enzyme E1 1"/>
    <property type="match status" value="1"/>
</dbReference>
<keyword evidence="8" id="KW-0067">ATP-binding</keyword>
<dbReference type="InterPro" id="IPR042449">
    <property type="entry name" value="Ub-E1_IAD_1"/>
</dbReference>
<dbReference type="GO" id="GO:0019948">
    <property type="term" value="F:SUMO activating enzyme activity"/>
    <property type="evidence" value="ECO:0007669"/>
    <property type="project" value="TreeGrafter"/>
</dbReference>
<comment type="pathway">
    <text evidence="2">Protein modification; protein ubiquitination.</text>
</comment>
<evidence type="ECO:0000256" key="4">
    <source>
        <dbReference type="ARBA" id="ARBA00012990"/>
    </source>
</evidence>